<reference evidence="4" key="1">
    <citation type="journal article" date="2023" name="IScience">
        <title>Live-bearing cockroach genome reveals convergent evolutionary mechanisms linked to viviparity in insects and beyond.</title>
        <authorList>
            <person name="Fouks B."/>
            <person name="Harrison M.C."/>
            <person name="Mikhailova A.A."/>
            <person name="Marchal E."/>
            <person name="English S."/>
            <person name="Carruthers M."/>
            <person name="Jennings E.C."/>
            <person name="Chiamaka E.L."/>
            <person name="Frigard R.A."/>
            <person name="Pippel M."/>
            <person name="Attardo G.M."/>
            <person name="Benoit J.B."/>
            <person name="Bornberg-Bauer E."/>
            <person name="Tobe S.S."/>
        </authorList>
    </citation>
    <scope>NUCLEOTIDE SEQUENCE</scope>
    <source>
        <strain evidence="4">Stay&amp;Tobe</strain>
    </source>
</reference>
<dbReference type="Gene3D" id="1.10.750.10">
    <property type="entry name" value="von Hippel-Lindau disease tumour suppressor, alpha domain"/>
    <property type="match status" value="1"/>
</dbReference>
<evidence type="ECO:0000313" key="5">
    <source>
        <dbReference type="Proteomes" id="UP001233999"/>
    </source>
</evidence>
<dbReference type="InterPro" id="IPR024053">
    <property type="entry name" value="VHL_beta_dom"/>
</dbReference>
<evidence type="ECO:0000259" key="2">
    <source>
        <dbReference type="Pfam" id="PF01847"/>
    </source>
</evidence>
<dbReference type="InterPro" id="IPR022772">
    <property type="entry name" value="VHL_tumour_suppress_b/a_dom"/>
</dbReference>
<name>A0AAD8AHS4_DIPPU</name>
<dbReference type="FunFam" id="2.60.40.780:FF:000001">
    <property type="entry name" value="von Hippel-Lindau disease tumor suppressor"/>
    <property type="match status" value="1"/>
</dbReference>
<organism evidence="4 5">
    <name type="scientific">Diploptera punctata</name>
    <name type="common">Pacific beetle cockroach</name>
    <dbReference type="NCBI Taxonomy" id="6984"/>
    <lineage>
        <taxon>Eukaryota</taxon>
        <taxon>Metazoa</taxon>
        <taxon>Ecdysozoa</taxon>
        <taxon>Arthropoda</taxon>
        <taxon>Hexapoda</taxon>
        <taxon>Insecta</taxon>
        <taxon>Pterygota</taxon>
        <taxon>Neoptera</taxon>
        <taxon>Polyneoptera</taxon>
        <taxon>Dictyoptera</taxon>
        <taxon>Blattodea</taxon>
        <taxon>Blaberoidea</taxon>
        <taxon>Blaberidae</taxon>
        <taxon>Diplopterinae</taxon>
        <taxon>Diploptera</taxon>
    </lineage>
</organism>
<comment type="similarity">
    <text evidence="1">Belongs to the VHL family.</text>
</comment>
<protein>
    <recommendedName>
        <fullName evidence="6">von Hippel-Lindau disease tumor suppressor</fullName>
    </recommendedName>
</protein>
<dbReference type="Proteomes" id="UP001233999">
    <property type="component" value="Unassembled WGS sequence"/>
</dbReference>
<evidence type="ECO:0008006" key="6">
    <source>
        <dbReference type="Google" id="ProtNLM"/>
    </source>
</evidence>
<accession>A0AAD8AHS4</accession>
<dbReference type="InterPro" id="IPR036208">
    <property type="entry name" value="VHL_sf"/>
</dbReference>
<dbReference type="Gene3D" id="2.60.40.780">
    <property type="entry name" value="von Hippel-Lindau disease tumour suppressor, beta domain"/>
    <property type="match status" value="1"/>
</dbReference>
<feature type="domain" description="von Hippel-Lindau disease tumour suppressor alpha" evidence="3">
    <location>
        <begin position="109"/>
        <end position="144"/>
    </location>
</feature>
<proteinExistence type="inferred from homology"/>
<dbReference type="Pfam" id="PF01847">
    <property type="entry name" value="VHL"/>
    <property type="match status" value="1"/>
</dbReference>
<evidence type="ECO:0000259" key="3">
    <source>
        <dbReference type="Pfam" id="PF17211"/>
    </source>
</evidence>
<dbReference type="AlphaFoldDB" id="A0AAD8AHS4"/>
<dbReference type="InterPro" id="IPR037140">
    <property type="entry name" value="VHL_beta_dom_sf"/>
</dbReference>
<keyword evidence="5" id="KW-1185">Reference proteome</keyword>
<sequence length="158" mass="18836">MAEIPHLKSRSSVHKSFVRFHNKTERKVDVIWINYEGHHIKYKTLLPGSFYDVNTFVTHPWLFIDSETQDRLVVKSKEVFCPEPFRHFRREEVPPRLERTHIHITIPVYSLRQRCLQVLRNNLSQPEDALKLELPVSLQKELADMVRESTRTRVISNH</sequence>
<dbReference type="InterPro" id="IPR024048">
    <property type="entry name" value="VHL_alpha_dom"/>
</dbReference>
<dbReference type="InterPro" id="IPR037139">
    <property type="entry name" value="VHL_alpha_dom_sf"/>
</dbReference>
<dbReference type="CDD" id="cd05468">
    <property type="entry name" value="pVHL"/>
    <property type="match status" value="1"/>
</dbReference>
<evidence type="ECO:0000313" key="4">
    <source>
        <dbReference type="EMBL" id="KAJ9599330.1"/>
    </source>
</evidence>
<dbReference type="EMBL" id="JASPKZ010000817">
    <property type="protein sequence ID" value="KAJ9599330.1"/>
    <property type="molecule type" value="Genomic_DNA"/>
</dbReference>
<dbReference type="Pfam" id="PF17211">
    <property type="entry name" value="VHL_C"/>
    <property type="match status" value="1"/>
</dbReference>
<gene>
    <name evidence="4" type="ORF">L9F63_010197</name>
</gene>
<comment type="caution">
    <text evidence="4">The sequence shown here is derived from an EMBL/GenBank/DDBJ whole genome shotgun (WGS) entry which is preliminary data.</text>
</comment>
<dbReference type="SUPFAM" id="SSF49468">
    <property type="entry name" value="VHL"/>
    <property type="match status" value="1"/>
</dbReference>
<reference evidence="4" key="2">
    <citation type="submission" date="2023-05" db="EMBL/GenBank/DDBJ databases">
        <authorList>
            <person name="Fouks B."/>
        </authorList>
    </citation>
    <scope>NUCLEOTIDE SEQUENCE</scope>
    <source>
        <strain evidence="4">Stay&amp;Tobe</strain>
        <tissue evidence="4">Testes</tissue>
    </source>
</reference>
<evidence type="ECO:0000256" key="1">
    <source>
        <dbReference type="ARBA" id="ARBA00010057"/>
    </source>
</evidence>
<feature type="domain" description="von Hippel-Lindau disease tumour suppressor beta" evidence="2">
    <location>
        <begin position="8"/>
        <end position="84"/>
    </location>
</feature>